<feature type="transmembrane region" description="Helical" evidence="6">
    <location>
        <begin position="43"/>
        <end position="62"/>
    </location>
</feature>
<dbReference type="AlphaFoldDB" id="A0A1M7HLA4"/>
<dbReference type="GO" id="GO:0005886">
    <property type="term" value="C:plasma membrane"/>
    <property type="evidence" value="ECO:0007669"/>
    <property type="project" value="UniProtKB-SubCell"/>
</dbReference>
<proteinExistence type="predicted"/>
<evidence type="ECO:0000313" key="8">
    <source>
        <dbReference type="EMBL" id="SHM29113.1"/>
    </source>
</evidence>
<keyword evidence="5 6" id="KW-0472">Membrane</keyword>
<dbReference type="InterPro" id="IPR027379">
    <property type="entry name" value="CLS_N"/>
</dbReference>
<keyword evidence="4 6" id="KW-1133">Transmembrane helix</keyword>
<evidence type="ECO:0000256" key="1">
    <source>
        <dbReference type="ARBA" id="ARBA00004651"/>
    </source>
</evidence>
<feature type="domain" description="Cardiolipin synthase N-terminal" evidence="7">
    <location>
        <begin position="21"/>
        <end position="62"/>
    </location>
</feature>
<feature type="transmembrane region" description="Helical" evidence="6">
    <location>
        <begin position="12"/>
        <end position="31"/>
    </location>
</feature>
<name>A0A1M7HLA4_9BACL</name>
<accession>A0A1M7HLA4</accession>
<organism evidence="8 9">
    <name type="scientific">Lacicoccus alkaliphilus DSM 16010</name>
    <dbReference type="NCBI Taxonomy" id="1123231"/>
    <lineage>
        <taxon>Bacteria</taxon>
        <taxon>Bacillati</taxon>
        <taxon>Bacillota</taxon>
        <taxon>Bacilli</taxon>
        <taxon>Bacillales</taxon>
        <taxon>Salinicoccaceae</taxon>
        <taxon>Lacicoccus</taxon>
    </lineage>
</organism>
<gene>
    <name evidence="8" type="ORF">SAMN02745189_01898</name>
</gene>
<evidence type="ECO:0000256" key="2">
    <source>
        <dbReference type="ARBA" id="ARBA00022475"/>
    </source>
</evidence>
<keyword evidence="2" id="KW-1003">Cell membrane</keyword>
<evidence type="ECO:0000256" key="4">
    <source>
        <dbReference type="ARBA" id="ARBA00022989"/>
    </source>
</evidence>
<comment type="subcellular location">
    <subcellularLocation>
        <location evidence="1">Cell membrane</location>
        <topology evidence="1">Multi-pass membrane protein</topology>
    </subcellularLocation>
</comment>
<sequence>MNNEINELLPFLLPLIALQMILMITALVMAVRQNTFRYMNKMAWIIIIILFNLVGPILYFVLERR</sequence>
<evidence type="ECO:0000259" key="7">
    <source>
        <dbReference type="Pfam" id="PF13396"/>
    </source>
</evidence>
<protein>
    <submittedName>
        <fullName evidence="8">Phospholipase_D-nuclease N-terminal</fullName>
    </submittedName>
</protein>
<evidence type="ECO:0000256" key="3">
    <source>
        <dbReference type="ARBA" id="ARBA00022692"/>
    </source>
</evidence>
<evidence type="ECO:0000256" key="5">
    <source>
        <dbReference type="ARBA" id="ARBA00023136"/>
    </source>
</evidence>
<keyword evidence="9" id="KW-1185">Reference proteome</keyword>
<reference evidence="8 9" key="1">
    <citation type="submission" date="2016-11" db="EMBL/GenBank/DDBJ databases">
        <authorList>
            <person name="Jaros S."/>
            <person name="Januszkiewicz K."/>
            <person name="Wedrychowicz H."/>
        </authorList>
    </citation>
    <scope>NUCLEOTIDE SEQUENCE [LARGE SCALE GENOMIC DNA]</scope>
    <source>
        <strain evidence="8 9">DSM 16010</strain>
    </source>
</reference>
<keyword evidence="3 6" id="KW-0812">Transmembrane</keyword>
<dbReference type="STRING" id="1123231.SAMN02745189_01898"/>
<dbReference type="Proteomes" id="UP000184206">
    <property type="component" value="Unassembled WGS sequence"/>
</dbReference>
<evidence type="ECO:0000256" key="6">
    <source>
        <dbReference type="SAM" id="Phobius"/>
    </source>
</evidence>
<dbReference type="OrthoDB" id="3243324at2"/>
<evidence type="ECO:0000313" key="9">
    <source>
        <dbReference type="Proteomes" id="UP000184206"/>
    </source>
</evidence>
<dbReference type="RefSeq" id="WP_072710334.1">
    <property type="nucleotide sequence ID" value="NZ_FRCF01000008.1"/>
</dbReference>
<dbReference type="Pfam" id="PF13396">
    <property type="entry name" value="PLDc_N"/>
    <property type="match status" value="1"/>
</dbReference>
<dbReference type="EMBL" id="FRCF01000008">
    <property type="protein sequence ID" value="SHM29113.1"/>
    <property type="molecule type" value="Genomic_DNA"/>
</dbReference>